<gene>
    <name evidence="3" type="ORF">EI97DRAFT_385859</name>
</gene>
<reference evidence="3" key="1">
    <citation type="journal article" date="2020" name="Stud. Mycol.">
        <title>101 Dothideomycetes genomes: a test case for predicting lifestyles and emergence of pathogens.</title>
        <authorList>
            <person name="Haridas S."/>
            <person name="Albert R."/>
            <person name="Binder M."/>
            <person name="Bloem J."/>
            <person name="Labutti K."/>
            <person name="Salamov A."/>
            <person name="Andreopoulos B."/>
            <person name="Baker S."/>
            <person name="Barry K."/>
            <person name="Bills G."/>
            <person name="Bluhm B."/>
            <person name="Cannon C."/>
            <person name="Castanera R."/>
            <person name="Culley D."/>
            <person name="Daum C."/>
            <person name="Ezra D."/>
            <person name="Gonzalez J."/>
            <person name="Henrissat B."/>
            <person name="Kuo A."/>
            <person name="Liang C."/>
            <person name="Lipzen A."/>
            <person name="Lutzoni F."/>
            <person name="Magnuson J."/>
            <person name="Mondo S."/>
            <person name="Nolan M."/>
            <person name="Ohm R."/>
            <person name="Pangilinan J."/>
            <person name="Park H.-J."/>
            <person name="Ramirez L."/>
            <person name="Alfaro M."/>
            <person name="Sun H."/>
            <person name="Tritt A."/>
            <person name="Yoshinaga Y."/>
            <person name="Zwiers L.-H."/>
            <person name="Turgeon B."/>
            <person name="Goodwin S."/>
            <person name="Spatafora J."/>
            <person name="Crous P."/>
            <person name="Grigoriev I."/>
        </authorList>
    </citation>
    <scope>NUCLEOTIDE SEQUENCE</scope>
    <source>
        <strain evidence="3">CBS 379.55</strain>
    </source>
</reference>
<dbReference type="RefSeq" id="XP_033649967.1">
    <property type="nucleotide sequence ID" value="XM_033796040.1"/>
</dbReference>
<name>A0A6A6J8U3_WESOR</name>
<evidence type="ECO:0000313" key="3">
    <source>
        <dbReference type="EMBL" id="KAF2272428.1"/>
    </source>
</evidence>
<feature type="region of interest" description="Disordered" evidence="1">
    <location>
        <begin position="36"/>
        <end position="105"/>
    </location>
</feature>
<evidence type="ECO:0000259" key="2">
    <source>
        <dbReference type="PROSITE" id="PS50191"/>
    </source>
</evidence>
<dbReference type="PANTHER" id="PTHR46590:SF1">
    <property type="entry name" value="PHOSPHATIDYLINOSITOL TRANSFER PROTEIN CSR1"/>
    <property type="match status" value="1"/>
</dbReference>
<organism evidence="3 4">
    <name type="scientific">Westerdykella ornata</name>
    <dbReference type="NCBI Taxonomy" id="318751"/>
    <lineage>
        <taxon>Eukaryota</taxon>
        <taxon>Fungi</taxon>
        <taxon>Dikarya</taxon>
        <taxon>Ascomycota</taxon>
        <taxon>Pezizomycotina</taxon>
        <taxon>Dothideomycetes</taxon>
        <taxon>Pleosporomycetidae</taxon>
        <taxon>Pleosporales</taxon>
        <taxon>Sporormiaceae</taxon>
        <taxon>Westerdykella</taxon>
    </lineage>
</organism>
<dbReference type="PROSITE" id="PS50191">
    <property type="entry name" value="CRAL_TRIO"/>
    <property type="match status" value="1"/>
</dbReference>
<dbReference type="InterPro" id="IPR001251">
    <property type="entry name" value="CRAL-TRIO_dom"/>
</dbReference>
<dbReference type="OrthoDB" id="43460at2759"/>
<proteinExistence type="predicted"/>
<keyword evidence="4" id="KW-1185">Reference proteome</keyword>
<evidence type="ECO:0000256" key="1">
    <source>
        <dbReference type="SAM" id="MobiDB-lite"/>
    </source>
</evidence>
<dbReference type="SMART" id="SM00516">
    <property type="entry name" value="SEC14"/>
    <property type="match status" value="1"/>
</dbReference>
<feature type="domain" description="CRAL-TRIO" evidence="2">
    <location>
        <begin position="230"/>
        <end position="375"/>
    </location>
</feature>
<dbReference type="Proteomes" id="UP000800097">
    <property type="component" value="Unassembled WGS sequence"/>
</dbReference>
<feature type="compositionally biased region" description="Low complexity" evidence="1">
    <location>
        <begin position="51"/>
        <end position="62"/>
    </location>
</feature>
<dbReference type="CDD" id="cd00170">
    <property type="entry name" value="SEC14"/>
    <property type="match status" value="1"/>
</dbReference>
<dbReference type="InterPro" id="IPR011074">
    <property type="entry name" value="CRAL/TRIO_N_dom"/>
</dbReference>
<dbReference type="Gene3D" id="3.40.525.10">
    <property type="entry name" value="CRAL-TRIO lipid binding domain"/>
    <property type="match status" value="1"/>
</dbReference>
<evidence type="ECO:0000313" key="4">
    <source>
        <dbReference type="Proteomes" id="UP000800097"/>
    </source>
</evidence>
<dbReference type="InterPro" id="IPR052432">
    <property type="entry name" value="PITP/CRAL-TRIO"/>
</dbReference>
<sequence>MAPNTPPGRPGTLTVEQELKLRELWAATMKVFGVYEAPGANSGDANTTGGAESPSVAASSDAASEKDATGKKEKKKSRLNVFKRKDKGEKNGATSDSAPASGTSTLLEKDISAMAIADEDDKHGQTKAFKQAIANSSPEEIRDTFWSMVKHDHPDGLLLRFLRARKWDVEKALVMMISTMHWRAEEMHVDDDIMANGELHALRQSQSDDPKVKKEGEDFLAQLRMGKSFLHGLDKEGRPMCVVRVRLHRGGEQSEESIERFTVYTIETARMFLRPPVDTATILFDMTSFSMANMDYAPLKFMIKCFEANYPESLGTVLVYKAPWIFNTIWNMIRGWLDPVVAGKVHFVKSPEELEQFVEKSRILEELGGEEKWSYTYVEPADGENDKMKDENRKEELKGERQQIVNMYESEVLRWIHAGAAEKENSDVSADLAQRRRTRDELAEQLRQNYWKLDPYVRARTLYERIGMLKEGGAVDFYPTAAPVAAAAPATTTTTQETSPDDLD</sequence>
<dbReference type="GeneID" id="54549215"/>
<dbReference type="SMART" id="SM01100">
    <property type="entry name" value="CRAL_TRIO_N"/>
    <property type="match status" value="1"/>
</dbReference>
<protein>
    <submittedName>
        <fullName evidence="3">CRAL/TRIO domain-containing protein</fullName>
    </submittedName>
</protein>
<dbReference type="InterPro" id="IPR036273">
    <property type="entry name" value="CRAL/TRIO_N_dom_sf"/>
</dbReference>
<dbReference type="EMBL" id="ML986521">
    <property type="protein sequence ID" value="KAF2272428.1"/>
    <property type="molecule type" value="Genomic_DNA"/>
</dbReference>
<feature type="compositionally biased region" description="Basic residues" evidence="1">
    <location>
        <begin position="72"/>
        <end position="85"/>
    </location>
</feature>
<dbReference type="SUPFAM" id="SSF52087">
    <property type="entry name" value="CRAL/TRIO domain"/>
    <property type="match status" value="1"/>
</dbReference>
<dbReference type="PANTHER" id="PTHR46590">
    <property type="entry name" value="PHOSPHATIDYLINOSITOL TRANSFER PROTEIN CSR1-RELATED"/>
    <property type="match status" value="1"/>
</dbReference>
<dbReference type="Pfam" id="PF03765">
    <property type="entry name" value="CRAL_TRIO_N"/>
    <property type="match status" value="1"/>
</dbReference>
<accession>A0A6A6J8U3</accession>
<dbReference type="SUPFAM" id="SSF46938">
    <property type="entry name" value="CRAL/TRIO N-terminal domain"/>
    <property type="match status" value="1"/>
</dbReference>
<feature type="compositionally biased region" description="Polar residues" evidence="1">
    <location>
        <begin position="92"/>
        <end position="105"/>
    </location>
</feature>
<dbReference type="InterPro" id="IPR036865">
    <property type="entry name" value="CRAL-TRIO_dom_sf"/>
</dbReference>
<dbReference type="Pfam" id="PF00650">
    <property type="entry name" value="CRAL_TRIO"/>
    <property type="match status" value="1"/>
</dbReference>
<dbReference type="AlphaFoldDB" id="A0A6A6J8U3"/>